<dbReference type="AlphaFoldDB" id="A0A835CFV0"/>
<dbReference type="EMBL" id="JAAIUW010000002">
    <property type="protein sequence ID" value="KAF7841256.1"/>
    <property type="molecule type" value="Genomic_DNA"/>
</dbReference>
<dbReference type="OrthoDB" id="1921208at2759"/>
<sequence>MEMEIMKARTTTFVKRCRFVVGFILALLLLKLKVVVGVFKYVKGEHNAYEVTEKTFRSCDTSSGVLAMICHRKIIFLQSHRQQKTTIARTPSGSVRPPEQGLKC</sequence>
<accession>A0A835CFV0</accession>
<reference evidence="2" key="1">
    <citation type="submission" date="2020-09" db="EMBL/GenBank/DDBJ databases">
        <title>Genome-Enabled Discovery of Anthraquinone Biosynthesis in Senna tora.</title>
        <authorList>
            <person name="Kang S.-H."/>
            <person name="Pandey R.P."/>
            <person name="Lee C.-M."/>
            <person name="Sim J.-S."/>
            <person name="Jeong J.-T."/>
            <person name="Choi B.-S."/>
            <person name="Jung M."/>
            <person name="Ginzburg D."/>
            <person name="Zhao K."/>
            <person name="Won S.Y."/>
            <person name="Oh T.-J."/>
            <person name="Yu Y."/>
            <person name="Kim N.-H."/>
            <person name="Lee O.R."/>
            <person name="Lee T.-H."/>
            <person name="Bashyal P."/>
            <person name="Kim T.-S."/>
            <person name="Lee W.-H."/>
            <person name="Kawkins C."/>
            <person name="Kim C.-K."/>
            <person name="Kim J.S."/>
            <person name="Ahn B.O."/>
            <person name="Rhee S.Y."/>
            <person name="Sohng J.K."/>
        </authorList>
    </citation>
    <scope>NUCLEOTIDE SEQUENCE</scope>
    <source>
        <tissue evidence="2">Leaf</tissue>
    </source>
</reference>
<evidence type="ECO:0000313" key="3">
    <source>
        <dbReference type="Proteomes" id="UP000634136"/>
    </source>
</evidence>
<comment type="caution">
    <text evidence="2">The sequence shown here is derived from an EMBL/GenBank/DDBJ whole genome shotgun (WGS) entry which is preliminary data.</text>
</comment>
<evidence type="ECO:0000256" key="1">
    <source>
        <dbReference type="SAM" id="MobiDB-lite"/>
    </source>
</evidence>
<evidence type="ECO:0000313" key="2">
    <source>
        <dbReference type="EMBL" id="KAF7841256.1"/>
    </source>
</evidence>
<dbReference type="InterPro" id="IPR008972">
    <property type="entry name" value="Cupredoxin"/>
</dbReference>
<organism evidence="2 3">
    <name type="scientific">Senna tora</name>
    <dbReference type="NCBI Taxonomy" id="362788"/>
    <lineage>
        <taxon>Eukaryota</taxon>
        <taxon>Viridiplantae</taxon>
        <taxon>Streptophyta</taxon>
        <taxon>Embryophyta</taxon>
        <taxon>Tracheophyta</taxon>
        <taxon>Spermatophyta</taxon>
        <taxon>Magnoliopsida</taxon>
        <taxon>eudicotyledons</taxon>
        <taxon>Gunneridae</taxon>
        <taxon>Pentapetalae</taxon>
        <taxon>rosids</taxon>
        <taxon>fabids</taxon>
        <taxon>Fabales</taxon>
        <taxon>Fabaceae</taxon>
        <taxon>Caesalpinioideae</taxon>
        <taxon>Cassia clade</taxon>
        <taxon>Senna</taxon>
    </lineage>
</organism>
<dbReference type="Proteomes" id="UP000634136">
    <property type="component" value="Unassembled WGS sequence"/>
</dbReference>
<gene>
    <name evidence="2" type="ORF">G2W53_003554</name>
</gene>
<proteinExistence type="predicted"/>
<feature type="region of interest" description="Disordered" evidence="1">
    <location>
        <begin position="85"/>
        <end position="104"/>
    </location>
</feature>
<dbReference type="Gene3D" id="2.60.40.420">
    <property type="entry name" value="Cupredoxins - blue copper proteins"/>
    <property type="match status" value="1"/>
</dbReference>
<keyword evidence="3" id="KW-1185">Reference proteome</keyword>
<name>A0A835CFV0_9FABA</name>
<protein>
    <submittedName>
        <fullName evidence="2">Blue copper protein</fullName>
    </submittedName>
</protein>